<name>A0A365H226_9ACTN</name>
<keyword evidence="9" id="KW-1185">Reference proteome</keyword>
<gene>
    <name evidence="8" type="ORF">DPM19_21945</name>
</gene>
<evidence type="ECO:0000256" key="6">
    <source>
        <dbReference type="SAM" id="Phobius"/>
    </source>
</evidence>
<keyword evidence="3 6" id="KW-0812">Transmembrane</keyword>
<dbReference type="InterPro" id="IPR051791">
    <property type="entry name" value="Pra-immunoreactive"/>
</dbReference>
<comment type="caution">
    <text evidence="8">The sequence shown here is derived from an EMBL/GenBank/DDBJ whole genome shotgun (WGS) entry which is preliminary data.</text>
</comment>
<evidence type="ECO:0000256" key="3">
    <source>
        <dbReference type="ARBA" id="ARBA00022692"/>
    </source>
</evidence>
<dbReference type="PIRSF" id="PIRSF021697">
    <property type="entry name" value="UCP021697"/>
    <property type="match status" value="1"/>
</dbReference>
<reference evidence="8 9" key="1">
    <citation type="submission" date="2018-06" db="EMBL/GenBank/DDBJ databases">
        <title>Actinomadura craniellae sp. nov. isolated from marine sponge Craniella sp.</title>
        <authorList>
            <person name="Li L."/>
            <person name="Xu Q.H."/>
            <person name="Lin H.W."/>
            <person name="Lu Y.H."/>
        </authorList>
    </citation>
    <scope>NUCLEOTIDE SEQUENCE [LARGE SCALE GENOMIC DNA]</scope>
    <source>
        <strain evidence="8 9">LHW63021</strain>
    </source>
</reference>
<feature type="transmembrane region" description="Helical" evidence="6">
    <location>
        <begin position="125"/>
        <end position="143"/>
    </location>
</feature>
<dbReference type="Proteomes" id="UP000251891">
    <property type="component" value="Unassembled WGS sequence"/>
</dbReference>
<evidence type="ECO:0000313" key="9">
    <source>
        <dbReference type="Proteomes" id="UP000251891"/>
    </source>
</evidence>
<dbReference type="InterPro" id="IPR010432">
    <property type="entry name" value="RDD"/>
</dbReference>
<keyword evidence="2" id="KW-1003">Cell membrane</keyword>
<evidence type="ECO:0000256" key="2">
    <source>
        <dbReference type="ARBA" id="ARBA00022475"/>
    </source>
</evidence>
<dbReference type="AlphaFoldDB" id="A0A365H226"/>
<sequence>MGSGGERREAERSRWTGSWLGGVRSAGVDLGYPGERLGLPEKGPGSVAGYGRRLVALLVDLLLAAVVAAFLARTFEWSGQIRSWTSTGVFALEVWLLTGLLGMSIGKRLCGIRVARLDGRPVGLGWSLVRTFLLLLIVPALLWDRDSRGLHDRAANTVVINSV</sequence>
<keyword evidence="5 6" id="KW-0472">Membrane</keyword>
<proteinExistence type="predicted"/>
<feature type="transmembrane region" description="Helical" evidence="6">
    <location>
        <begin position="54"/>
        <end position="72"/>
    </location>
</feature>
<keyword evidence="4 6" id="KW-1133">Transmembrane helix</keyword>
<feature type="domain" description="RDD" evidence="7">
    <location>
        <begin position="47"/>
        <end position="156"/>
    </location>
</feature>
<dbReference type="Pfam" id="PF06271">
    <property type="entry name" value="RDD"/>
    <property type="match status" value="1"/>
</dbReference>
<evidence type="ECO:0000313" key="8">
    <source>
        <dbReference type="EMBL" id="RAY13155.1"/>
    </source>
</evidence>
<dbReference type="OrthoDB" id="5187110at2"/>
<protein>
    <submittedName>
        <fullName evidence="8">RDD family protein</fullName>
    </submittedName>
</protein>
<evidence type="ECO:0000259" key="7">
    <source>
        <dbReference type="Pfam" id="PF06271"/>
    </source>
</evidence>
<evidence type="ECO:0000256" key="4">
    <source>
        <dbReference type="ARBA" id="ARBA00022989"/>
    </source>
</evidence>
<accession>A0A365H226</accession>
<dbReference type="EMBL" id="QLYX01000010">
    <property type="protein sequence ID" value="RAY13155.1"/>
    <property type="molecule type" value="Genomic_DNA"/>
</dbReference>
<dbReference type="PANTHER" id="PTHR36115:SF6">
    <property type="entry name" value="PROLINE-RICH ANTIGEN HOMOLOG"/>
    <property type="match status" value="1"/>
</dbReference>
<dbReference type="InterPro" id="IPR016795">
    <property type="entry name" value="UCP021697"/>
</dbReference>
<evidence type="ECO:0000256" key="1">
    <source>
        <dbReference type="ARBA" id="ARBA00004651"/>
    </source>
</evidence>
<dbReference type="RefSeq" id="WP_111869849.1">
    <property type="nucleotide sequence ID" value="NZ_QLYX01000010.1"/>
</dbReference>
<organism evidence="8 9">
    <name type="scientific">Actinomadura craniellae</name>
    <dbReference type="NCBI Taxonomy" id="2231787"/>
    <lineage>
        <taxon>Bacteria</taxon>
        <taxon>Bacillati</taxon>
        <taxon>Actinomycetota</taxon>
        <taxon>Actinomycetes</taxon>
        <taxon>Streptosporangiales</taxon>
        <taxon>Thermomonosporaceae</taxon>
        <taxon>Actinomadura</taxon>
    </lineage>
</organism>
<dbReference type="GO" id="GO:0005886">
    <property type="term" value="C:plasma membrane"/>
    <property type="evidence" value="ECO:0007669"/>
    <property type="project" value="UniProtKB-SubCell"/>
</dbReference>
<dbReference type="PANTHER" id="PTHR36115">
    <property type="entry name" value="PROLINE-RICH ANTIGEN HOMOLOG-RELATED"/>
    <property type="match status" value="1"/>
</dbReference>
<feature type="transmembrane region" description="Helical" evidence="6">
    <location>
        <begin position="84"/>
        <end position="105"/>
    </location>
</feature>
<comment type="subcellular location">
    <subcellularLocation>
        <location evidence="1">Cell membrane</location>
        <topology evidence="1">Multi-pass membrane protein</topology>
    </subcellularLocation>
</comment>
<evidence type="ECO:0000256" key="5">
    <source>
        <dbReference type="ARBA" id="ARBA00023136"/>
    </source>
</evidence>